<feature type="compositionally biased region" description="Polar residues" evidence="1">
    <location>
        <begin position="22"/>
        <end position="31"/>
    </location>
</feature>
<name>A0AAN8NFA0_9PEZI</name>
<feature type="compositionally biased region" description="Polar residues" evidence="1">
    <location>
        <begin position="64"/>
        <end position="79"/>
    </location>
</feature>
<evidence type="ECO:0000313" key="2">
    <source>
        <dbReference type="EMBL" id="KAK6520824.1"/>
    </source>
</evidence>
<dbReference type="AlphaFoldDB" id="A0AAN8NFA0"/>
<feature type="region of interest" description="Disordered" evidence="1">
    <location>
        <begin position="1"/>
        <end position="132"/>
    </location>
</feature>
<evidence type="ECO:0000256" key="1">
    <source>
        <dbReference type="SAM" id="MobiDB-lite"/>
    </source>
</evidence>
<evidence type="ECO:0000313" key="3">
    <source>
        <dbReference type="Proteomes" id="UP001307849"/>
    </source>
</evidence>
<sequence>MPNQRDTSTTEVPKDTSRSKQKQPPTSSGPSITKKARRTREEAIAETEESPAEPRRYNVRNRAPASSSKSPKTLPRSQGTAPNTTGTTITVVPENPTGQGVDATFGNLFEVPRRRNPRRRHAPGGVPFGATFNEGRAKLCGWRVKTLFPCGEDLLPLPRRSPCCPLAGKKKKPTRRRGTKPPAESASVPLGPDSSESAHVGTGDLQGGPSTRGRSKRKRVQSEDAGAGKKRRNTTK</sequence>
<feature type="compositionally biased region" description="Polar residues" evidence="1">
    <location>
        <begin position="1"/>
        <end position="11"/>
    </location>
</feature>
<proteinExistence type="predicted"/>
<keyword evidence="3" id="KW-1185">Reference proteome</keyword>
<accession>A0AAN8NFA0</accession>
<reference evidence="2 3" key="1">
    <citation type="submission" date="2019-10" db="EMBL/GenBank/DDBJ databases">
        <authorList>
            <person name="Palmer J.M."/>
        </authorList>
    </citation>
    <scope>NUCLEOTIDE SEQUENCE [LARGE SCALE GENOMIC DNA]</scope>
    <source>
        <strain evidence="2 3">TWF506</strain>
    </source>
</reference>
<dbReference type="Proteomes" id="UP001307849">
    <property type="component" value="Unassembled WGS sequence"/>
</dbReference>
<feature type="region of interest" description="Disordered" evidence="1">
    <location>
        <begin position="159"/>
        <end position="236"/>
    </location>
</feature>
<feature type="compositionally biased region" description="Basic residues" evidence="1">
    <location>
        <begin position="168"/>
        <end position="179"/>
    </location>
</feature>
<dbReference type="EMBL" id="JAVHJM010000001">
    <property type="protein sequence ID" value="KAK6520824.1"/>
    <property type="molecule type" value="Genomic_DNA"/>
</dbReference>
<gene>
    <name evidence="2" type="ORF">TWF506_001067</name>
</gene>
<organism evidence="2 3">
    <name type="scientific">Arthrobotrys conoides</name>
    <dbReference type="NCBI Taxonomy" id="74498"/>
    <lineage>
        <taxon>Eukaryota</taxon>
        <taxon>Fungi</taxon>
        <taxon>Dikarya</taxon>
        <taxon>Ascomycota</taxon>
        <taxon>Pezizomycotina</taxon>
        <taxon>Orbiliomycetes</taxon>
        <taxon>Orbiliales</taxon>
        <taxon>Orbiliaceae</taxon>
        <taxon>Arthrobotrys</taxon>
    </lineage>
</organism>
<feature type="compositionally biased region" description="Low complexity" evidence="1">
    <location>
        <begin position="80"/>
        <end position="90"/>
    </location>
</feature>
<protein>
    <submittedName>
        <fullName evidence="2">Uncharacterized protein</fullName>
    </submittedName>
</protein>
<comment type="caution">
    <text evidence="2">The sequence shown here is derived from an EMBL/GenBank/DDBJ whole genome shotgun (WGS) entry which is preliminary data.</text>
</comment>